<dbReference type="STRING" id="1121416.SAMN02745220_04848"/>
<evidence type="ECO:0008006" key="3">
    <source>
        <dbReference type="Google" id="ProtNLM"/>
    </source>
</evidence>
<dbReference type="Proteomes" id="UP000184603">
    <property type="component" value="Unassembled WGS sequence"/>
</dbReference>
<name>A0A1M7YK04_9BACT</name>
<dbReference type="InterPro" id="IPR021727">
    <property type="entry name" value="DUF3299"/>
</dbReference>
<organism evidence="1 2">
    <name type="scientific">Desulfopila aestuarii DSM 18488</name>
    <dbReference type="NCBI Taxonomy" id="1121416"/>
    <lineage>
        <taxon>Bacteria</taxon>
        <taxon>Pseudomonadati</taxon>
        <taxon>Thermodesulfobacteriota</taxon>
        <taxon>Desulfobulbia</taxon>
        <taxon>Desulfobulbales</taxon>
        <taxon>Desulfocapsaceae</taxon>
        <taxon>Desulfopila</taxon>
    </lineage>
</organism>
<proteinExistence type="predicted"/>
<keyword evidence="2" id="KW-1185">Reference proteome</keyword>
<reference evidence="1 2" key="1">
    <citation type="submission" date="2016-12" db="EMBL/GenBank/DDBJ databases">
        <authorList>
            <person name="Song W.-J."/>
            <person name="Kurnit D.M."/>
        </authorList>
    </citation>
    <scope>NUCLEOTIDE SEQUENCE [LARGE SCALE GENOMIC DNA]</scope>
    <source>
        <strain evidence="1 2">DSM 18488</strain>
    </source>
</reference>
<dbReference type="AlphaFoldDB" id="A0A1M7YK04"/>
<dbReference type="Gene3D" id="2.40.50.870">
    <property type="entry name" value="Protein of unknown function (DUF3299)"/>
    <property type="match status" value="1"/>
</dbReference>
<evidence type="ECO:0000313" key="2">
    <source>
        <dbReference type="Proteomes" id="UP000184603"/>
    </source>
</evidence>
<accession>A0A1M7YK04</accession>
<evidence type="ECO:0000313" key="1">
    <source>
        <dbReference type="EMBL" id="SHO52944.1"/>
    </source>
</evidence>
<dbReference type="Pfam" id="PF11736">
    <property type="entry name" value="DUF3299"/>
    <property type="match status" value="1"/>
</dbReference>
<dbReference type="EMBL" id="FRFE01000043">
    <property type="protein sequence ID" value="SHO52944.1"/>
    <property type="molecule type" value="Genomic_DNA"/>
</dbReference>
<sequence>MLMCYHQHDIIIMRSLFKNRFKGEIGMKKSIINFAFLLLFIVSVAVPSVAVQVKQLGWHDLVKKVEFEDPFDALTEDQLYDLGLVARVRQLQDAGRQVGEKTLDEIQGATLRLDKDGVDINELLARRTEIMKLRQQRANAVVEDLNGQTVRMPGYALPLEFDGMKVKEFLLVPWVGACIHTPPPPPNQIVYVEAMESFRSNSRFEPVWIEGVMRVGNTSKVLSLVDGSSDIQIGYSMKSVKIEKYRKAP</sequence>
<gene>
    <name evidence="1" type="ORF">SAMN02745220_04848</name>
</gene>
<dbReference type="OrthoDB" id="9812956at2"/>
<protein>
    <recommendedName>
        <fullName evidence="3">DUF3299 domain-containing protein</fullName>
    </recommendedName>
</protein>
<dbReference type="RefSeq" id="WP_084554521.1">
    <property type="nucleotide sequence ID" value="NZ_FRFE01000043.1"/>
</dbReference>